<dbReference type="PANTHER" id="PTHR45947:SF11">
    <property type="entry name" value="SLR1508 PROTEIN"/>
    <property type="match status" value="1"/>
</dbReference>
<protein>
    <submittedName>
        <fullName evidence="2">Glycosyl transferase, group 1</fullName>
        <ecNumber evidence="2">2.4.-.-</ecNumber>
    </submittedName>
</protein>
<dbReference type="CDD" id="cd03801">
    <property type="entry name" value="GT4_PimA-like"/>
    <property type="match status" value="1"/>
</dbReference>
<accession>A0A176RSR0</accession>
<reference evidence="2 3" key="1">
    <citation type="submission" date="2016-05" db="EMBL/GenBank/DDBJ databases">
        <title>Single-cell genome of chain-forming Candidatus Thiomargarita nelsonii and comparison to other large sulfur-oxidizing bacteria.</title>
        <authorList>
            <person name="Winkel M."/>
            <person name="Salman V."/>
            <person name="Woyke T."/>
            <person name="Schulz-Vogt H."/>
            <person name="Richter M."/>
            <person name="Flood B."/>
            <person name="Bailey J."/>
            <person name="Amann R."/>
            <person name="Mussmann M."/>
        </authorList>
    </citation>
    <scope>NUCLEOTIDE SEQUENCE [LARGE SCALE GENOMIC DNA]</scope>
    <source>
        <strain evidence="2 3">THI036</strain>
    </source>
</reference>
<dbReference type="Proteomes" id="UP000076962">
    <property type="component" value="Unassembled WGS sequence"/>
</dbReference>
<dbReference type="InterPro" id="IPR001296">
    <property type="entry name" value="Glyco_trans_1"/>
</dbReference>
<name>A0A176RSR0_9GAMM</name>
<proteinExistence type="predicted"/>
<gene>
    <name evidence="2" type="ORF">THIOM_005638</name>
</gene>
<dbReference type="SUPFAM" id="SSF53756">
    <property type="entry name" value="UDP-Glycosyltransferase/glycogen phosphorylase"/>
    <property type="match status" value="1"/>
</dbReference>
<dbReference type="PANTHER" id="PTHR45947">
    <property type="entry name" value="SULFOQUINOVOSYL TRANSFERASE SQD2"/>
    <property type="match status" value="1"/>
</dbReference>
<dbReference type="GO" id="GO:0016757">
    <property type="term" value="F:glycosyltransferase activity"/>
    <property type="evidence" value="ECO:0007669"/>
    <property type="project" value="UniProtKB-KW"/>
</dbReference>
<dbReference type="InterPro" id="IPR050194">
    <property type="entry name" value="Glycosyltransferase_grp1"/>
</dbReference>
<dbReference type="Pfam" id="PF00534">
    <property type="entry name" value="Glycos_transf_1"/>
    <property type="match status" value="1"/>
</dbReference>
<feature type="domain" description="Glycosyl transferase family 1" evidence="1">
    <location>
        <begin position="2"/>
        <end position="149"/>
    </location>
</feature>
<evidence type="ECO:0000259" key="1">
    <source>
        <dbReference type="Pfam" id="PF00534"/>
    </source>
</evidence>
<dbReference type="PATRIC" id="fig|1003181.4.peg.7478"/>
<dbReference type="Gene3D" id="3.40.50.2000">
    <property type="entry name" value="Glycogen Phosphorylase B"/>
    <property type="match status" value="1"/>
</dbReference>
<dbReference type="AlphaFoldDB" id="A0A176RSR0"/>
<keyword evidence="2" id="KW-0808">Transferase</keyword>
<comment type="caution">
    <text evidence="2">The sequence shown here is derived from an EMBL/GenBank/DDBJ whole genome shotgun (WGS) entry which is preliminary data.</text>
</comment>
<keyword evidence="2" id="KW-0328">Glycosyltransferase</keyword>
<evidence type="ECO:0000313" key="3">
    <source>
        <dbReference type="Proteomes" id="UP000076962"/>
    </source>
</evidence>
<organism evidence="2 3">
    <name type="scientific">Candidatus Thiomargarita nelsonii</name>
    <dbReference type="NCBI Taxonomy" id="1003181"/>
    <lineage>
        <taxon>Bacteria</taxon>
        <taxon>Pseudomonadati</taxon>
        <taxon>Pseudomonadota</taxon>
        <taxon>Gammaproteobacteria</taxon>
        <taxon>Thiotrichales</taxon>
        <taxon>Thiotrichaceae</taxon>
        <taxon>Thiomargarita</taxon>
    </lineage>
</organism>
<sequence length="184" mass="20634">MFVGRLVPENCAHHLVEAFKKIDTHLKCVIVGDAAYAQEYITSLKTRAEGDPRIIFTGYVFGAGYHELGSNAYIFVETSGVGGTHPALLEAMAFGNCVITHNTQENLETIGDAGFSYDGKVGADSLQQLLEKLLAESEMVTEYRQRAKHRAQIHYTWEVVTNEYERLFYQLTKQALPKRLQTTT</sequence>
<dbReference type="EC" id="2.4.-.-" evidence="2"/>
<dbReference type="EMBL" id="LUTY01003098">
    <property type="protein sequence ID" value="OAD18757.1"/>
    <property type="molecule type" value="Genomic_DNA"/>
</dbReference>
<keyword evidence="3" id="KW-1185">Reference proteome</keyword>
<evidence type="ECO:0000313" key="2">
    <source>
        <dbReference type="EMBL" id="OAD18757.1"/>
    </source>
</evidence>